<dbReference type="Pfam" id="PF20965">
    <property type="entry name" value="DZF_C"/>
    <property type="match status" value="1"/>
</dbReference>
<reference evidence="9" key="1">
    <citation type="submission" date="2025-08" db="UniProtKB">
        <authorList>
            <consortium name="Ensembl"/>
        </authorList>
    </citation>
    <scope>IDENTIFICATION</scope>
</reference>
<dbReference type="AlphaFoldDB" id="A0A8C2QGN7"/>
<keyword evidence="5" id="KW-0804">Transcription</keyword>
<evidence type="ECO:0000313" key="9">
    <source>
        <dbReference type="Ensembl" id="ENSCGRP00001010319.1"/>
    </source>
</evidence>
<dbReference type="Gene3D" id="3.30.460.10">
    <property type="entry name" value="Beta Polymerase, domain 2"/>
    <property type="match status" value="1"/>
</dbReference>
<dbReference type="InterPro" id="IPR049401">
    <property type="entry name" value="DZF_dom_N"/>
</dbReference>
<dbReference type="FunFam" id="3.30.460.10:FF:000058">
    <property type="entry name" value="Interleukin enhancer-binding factor 2"/>
    <property type="match status" value="1"/>
</dbReference>
<dbReference type="GO" id="GO:0003677">
    <property type="term" value="F:DNA binding"/>
    <property type="evidence" value="ECO:0007669"/>
    <property type="project" value="UniProtKB-KW"/>
</dbReference>
<organism evidence="9 10">
    <name type="scientific">Cricetulus griseus</name>
    <name type="common">Chinese hamster</name>
    <name type="synonym">Cricetulus barabensis griseus</name>
    <dbReference type="NCBI Taxonomy" id="10029"/>
    <lineage>
        <taxon>Eukaryota</taxon>
        <taxon>Metazoa</taxon>
        <taxon>Chordata</taxon>
        <taxon>Craniata</taxon>
        <taxon>Vertebrata</taxon>
        <taxon>Euteleostomi</taxon>
        <taxon>Mammalia</taxon>
        <taxon>Eutheria</taxon>
        <taxon>Euarchontoglires</taxon>
        <taxon>Glires</taxon>
        <taxon>Rodentia</taxon>
        <taxon>Myomorpha</taxon>
        <taxon>Muroidea</taxon>
        <taxon>Cricetidae</taxon>
        <taxon>Cricetinae</taxon>
        <taxon>Cricetulus</taxon>
    </lineage>
</organism>
<dbReference type="InterPro" id="IPR052134">
    <property type="entry name" value="ILF2"/>
</dbReference>
<accession>A0A8C2QGN7</accession>
<evidence type="ECO:0000256" key="7">
    <source>
        <dbReference type="SAM" id="MobiDB-lite"/>
    </source>
</evidence>
<dbReference type="InterPro" id="IPR043519">
    <property type="entry name" value="NT_sf"/>
</dbReference>
<dbReference type="PANTHER" id="PTHR46447:SF1">
    <property type="entry name" value="INTERLEUKIN ENHANCER-BINDING FACTOR 2"/>
    <property type="match status" value="1"/>
</dbReference>
<dbReference type="OMA" id="LEPEIHM"/>
<dbReference type="GO" id="GO:0071013">
    <property type="term" value="C:catalytic step 2 spliceosome"/>
    <property type="evidence" value="ECO:0007669"/>
    <property type="project" value="TreeGrafter"/>
</dbReference>
<proteinExistence type="predicted"/>
<dbReference type="PROSITE" id="PS50152">
    <property type="entry name" value="25A_SYNTH_3"/>
    <property type="match status" value="1"/>
</dbReference>
<dbReference type="Proteomes" id="UP000694386">
    <property type="component" value="Unplaced"/>
</dbReference>
<comment type="subcellular location">
    <subcellularLocation>
        <location evidence="1">Nucleus</location>
    </subcellularLocation>
</comment>
<reference evidence="9" key="2">
    <citation type="submission" date="2025-09" db="UniProtKB">
        <authorList>
            <consortium name="Ensembl"/>
        </authorList>
    </citation>
    <scope>IDENTIFICATION</scope>
</reference>
<evidence type="ECO:0000256" key="5">
    <source>
        <dbReference type="ARBA" id="ARBA00023163"/>
    </source>
</evidence>
<keyword evidence="2" id="KW-0805">Transcription regulation</keyword>
<evidence type="ECO:0000256" key="2">
    <source>
        <dbReference type="ARBA" id="ARBA00023015"/>
    </source>
</evidence>
<dbReference type="InterPro" id="IPR006561">
    <property type="entry name" value="DZF_dom"/>
</dbReference>
<feature type="domain" description="DZF" evidence="8">
    <location>
        <begin position="24"/>
        <end position="358"/>
    </location>
</feature>
<dbReference type="Gene3D" id="1.10.1410.40">
    <property type="match status" value="1"/>
</dbReference>
<keyword evidence="6" id="KW-0539">Nucleus</keyword>
<feature type="compositionally biased region" description="Basic and acidic residues" evidence="7">
    <location>
        <begin position="327"/>
        <end position="338"/>
    </location>
</feature>
<sequence>MRGDRGHGHGGYFGSGRGPGGGFRPFVSHIPVDFYLCEMAFPQVKASFSEALLKRNQDLGPNSAEQASILSLVTKINNMIDNLIVAPGTFEVQIEEVQQVGPYKKGTMTGHNVAYLVVILKILPTLEAIAALGNKVVESLRAQDPSEVLTMLTNETGFEISSSDVTVKILITTVPPNLQKLNSEMHLDIKVLQSALAAIRHARWFEENASQSTVKVLIRLLKDLRIHFPGFEPLTPWILDLLGHYAVMNNPTRQPLALNVAYRRCLQILAAGLFLPGSVGITDPCESGNFRVHTVMTLEQKDMVCYTAQTLILGQEGDAMIVTPSEKAYEKPPEKKEGEEEEENTEEPPQGEEEESMETQM</sequence>
<dbReference type="GO" id="GO:0003725">
    <property type="term" value="F:double-stranded RNA binding"/>
    <property type="evidence" value="ECO:0007669"/>
    <property type="project" value="TreeGrafter"/>
</dbReference>
<dbReference type="SMART" id="SM00572">
    <property type="entry name" value="DZF"/>
    <property type="match status" value="1"/>
</dbReference>
<keyword evidence="3" id="KW-0238">DNA-binding</keyword>
<dbReference type="GO" id="GO:0045893">
    <property type="term" value="P:positive regulation of DNA-templated transcription"/>
    <property type="evidence" value="ECO:0007669"/>
    <property type="project" value="TreeGrafter"/>
</dbReference>
<evidence type="ECO:0000256" key="4">
    <source>
        <dbReference type="ARBA" id="ARBA00023159"/>
    </source>
</evidence>
<evidence type="ECO:0000256" key="1">
    <source>
        <dbReference type="ARBA" id="ARBA00004123"/>
    </source>
</evidence>
<dbReference type="Ensembl" id="ENSCGRT00001014540.1">
    <property type="protein sequence ID" value="ENSCGRP00001010319.1"/>
    <property type="gene ID" value="ENSCGRG00001012241.1"/>
</dbReference>
<name>A0A8C2QGN7_CRIGR</name>
<dbReference type="InterPro" id="IPR049402">
    <property type="entry name" value="DZF_dom_C"/>
</dbReference>
<evidence type="ECO:0000259" key="8">
    <source>
        <dbReference type="PROSITE" id="PS51703"/>
    </source>
</evidence>
<dbReference type="Pfam" id="PF07528">
    <property type="entry name" value="DZF_N"/>
    <property type="match status" value="1"/>
</dbReference>
<feature type="region of interest" description="Disordered" evidence="7">
    <location>
        <begin position="323"/>
        <end position="361"/>
    </location>
</feature>
<evidence type="ECO:0000313" key="10">
    <source>
        <dbReference type="Proteomes" id="UP000694386"/>
    </source>
</evidence>
<keyword evidence="4" id="KW-0010">Activator</keyword>
<feature type="compositionally biased region" description="Acidic residues" evidence="7">
    <location>
        <begin position="339"/>
        <end position="361"/>
    </location>
</feature>
<dbReference type="PANTHER" id="PTHR46447">
    <property type="entry name" value="INTERLEUKIN ENHANCER-BINDING FACTOR"/>
    <property type="match status" value="1"/>
</dbReference>
<evidence type="ECO:0000256" key="6">
    <source>
        <dbReference type="ARBA" id="ARBA00023242"/>
    </source>
</evidence>
<protein>
    <recommendedName>
        <fullName evidence="8">DZF domain-containing protein</fullName>
    </recommendedName>
</protein>
<dbReference type="PROSITE" id="PS51703">
    <property type="entry name" value="DZF"/>
    <property type="match status" value="1"/>
</dbReference>
<dbReference type="SUPFAM" id="SSF81301">
    <property type="entry name" value="Nucleotidyltransferase"/>
    <property type="match status" value="1"/>
</dbReference>
<evidence type="ECO:0000256" key="3">
    <source>
        <dbReference type="ARBA" id="ARBA00023125"/>
    </source>
</evidence>